<name>A0A6A5X6K5_9PLEO</name>
<keyword evidence="2" id="KW-0472">Membrane</keyword>
<dbReference type="EMBL" id="ML978083">
    <property type="protein sequence ID" value="KAF2008521.1"/>
    <property type="molecule type" value="Genomic_DNA"/>
</dbReference>
<evidence type="ECO:0000313" key="4">
    <source>
        <dbReference type="Proteomes" id="UP000799778"/>
    </source>
</evidence>
<keyword evidence="2" id="KW-1133">Transmembrane helix</keyword>
<accession>A0A6A5X6K5</accession>
<proteinExistence type="predicted"/>
<reference evidence="3" key="1">
    <citation type="journal article" date="2020" name="Stud. Mycol.">
        <title>101 Dothideomycetes genomes: a test case for predicting lifestyles and emergence of pathogens.</title>
        <authorList>
            <person name="Haridas S."/>
            <person name="Albert R."/>
            <person name="Binder M."/>
            <person name="Bloem J."/>
            <person name="Labutti K."/>
            <person name="Salamov A."/>
            <person name="Andreopoulos B."/>
            <person name="Baker S."/>
            <person name="Barry K."/>
            <person name="Bills G."/>
            <person name="Bluhm B."/>
            <person name="Cannon C."/>
            <person name="Castanera R."/>
            <person name="Culley D."/>
            <person name="Daum C."/>
            <person name="Ezra D."/>
            <person name="Gonzalez J."/>
            <person name="Henrissat B."/>
            <person name="Kuo A."/>
            <person name="Liang C."/>
            <person name="Lipzen A."/>
            <person name="Lutzoni F."/>
            <person name="Magnuson J."/>
            <person name="Mondo S."/>
            <person name="Nolan M."/>
            <person name="Ohm R."/>
            <person name="Pangilinan J."/>
            <person name="Park H.-J."/>
            <person name="Ramirez L."/>
            <person name="Alfaro M."/>
            <person name="Sun H."/>
            <person name="Tritt A."/>
            <person name="Yoshinaga Y."/>
            <person name="Zwiers L.-H."/>
            <person name="Turgeon B."/>
            <person name="Goodwin S."/>
            <person name="Spatafora J."/>
            <person name="Crous P."/>
            <person name="Grigoriev I."/>
        </authorList>
    </citation>
    <scope>NUCLEOTIDE SEQUENCE</scope>
    <source>
        <strain evidence="3">CBS 175.79</strain>
    </source>
</reference>
<gene>
    <name evidence="3" type="ORF">BU24DRAFT_360144</name>
</gene>
<evidence type="ECO:0000313" key="3">
    <source>
        <dbReference type="EMBL" id="KAF2008521.1"/>
    </source>
</evidence>
<dbReference type="GeneID" id="54281483"/>
<dbReference type="OrthoDB" id="3691966at2759"/>
<keyword evidence="4" id="KW-1185">Reference proteome</keyword>
<feature type="transmembrane region" description="Helical" evidence="2">
    <location>
        <begin position="184"/>
        <end position="208"/>
    </location>
</feature>
<feature type="compositionally biased region" description="Polar residues" evidence="1">
    <location>
        <begin position="1"/>
        <end position="15"/>
    </location>
</feature>
<sequence>MKGSELTNGRKQTSSNKHHTSDHGSTADIDFDDKYFAERLRQSYRSLAGGWLRRTLSSRTLKYIELGRVSPWSGYSSCRDFRSAPSPPPLFSRLLARGRGRTSVDDDDASPFTEHNLMDLYRNPPSGKARYTWVHWARRLAASNESRTREDLAFDPLSMSNDDGSSSGQHNTITSIQFVHGFSVLRIASALAFILASSIAAALLWVFLGRSGWVNLQAGGRGERVGPGVLAGILGLFVQLVLFAAWLILI</sequence>
<dbReference type="AlphaFoldDB" id="A0A6A5X6K5"/>
<dbReference type="Proteomes" id="UP000799778">
    <property type="component" value="Unassembled WGS sequence"/>
</dbReference>
<keyword evidence="2" id="KW-0812">Transmembrane</keyword>
<feature type="transmembrane region" description="Helical" evidence="2">
    <location>
        <begin position="228"/>
        <end position="249"/>
    </location>
</feature>
<evidence type="ECO:0000256" key="1">
    <source>
        <dbReference type="SAM" id="MobiDB-lite"/>
    </source>
</evidence>
<organism evidence="3 4">
    <name type="scientific">Aaosphaeria arxii CBS 175.79</name>
    <dbReference type="NCBI Taxonomy" id="1450172"/>
    <lineage>
        <taxon>Eukaryota</taxon>
        <taxon>Fungi</taxon>
        <taxon>Dikarya</taxon>
        <taxon>Ascomycota</taxon>
        <taxon>Pezizomycotina</taxon>
        <taxon>Dothideomycetes</taxon>
        <taxon>Pleosporomycetidae</taxon>
        <taxon>Pleosporales</taxon>
        <taxon>Pleosporales incertae sedis</taxon>
        <taxon>Aaosphaeria</taxon>
    </lineage>
</organism>
<protein>
    <submittedName>
        <fullName evidence="3">Uncharacterized protein</fullName>
    </submittedName>
</protein>
<evidence type="ECO:0000256" key="2">
    <source>
        <dbReference type="SAM" id="Phobius"/>
    </source>
</evidence>
<dbReference type="RefSeq" id="XP_033376860.1">
    <property type="nucleotide sequence ID" value="XM_033524086.1"/>
</dbReference>
<feature type="region of interest" description="Disordered" evidence="1">
    <location>
        <begin position="1"/>
        <end position="25"/>
    </location>
</feature>